<evidence type="ECO:0000313" key="2">
    <source>
        <dbReference type="EMBL" id="KAL0952232.1"/>
    </source>
</evidence>
<dbReference type="EMBL" id="JASNQZ010000010">
    <property type="protein sequence ID" value="KAL0952232.1"/>
    <property type="molecule type" value="Genomic_DNA"/>
</dbReference>
<sequence length="56" mass="5851">MGCVPACCILRLEDLDAAFTLSTSRNGQSTNSPEPKTATAATTPFSSWTRTSGGQD</sequence>
<name>A0ABR3J9S1_9AGAR</name>
<feature type="compositionally biased region" description="Polar residues" evidence="1">
    <location>
        <begin position="23"/>
        <end position="34"/>
    </location>
</feature>
<evidence type="ECO:0000313" key="3">
    <source>
        <dbReference type="EMBL" id="KAL0957673.1"/>
    </source>
</evidence>
<dbReference type="Proteomes" id="UP001556367">
    <property type="component" value="Unassembled WGS sequence"/>
</dbReference>
<protein>
    <submittedName>
        <fullName evidence="2">Uncharacterized protein</fullName>
    </submittedName>
</protein>
<evidence type="ECO:0000256" key="1">
    <source>
        <dbReference type="SAM" id="MobiDB-lite"/>
    </source>
</evidence>
<accession>A0ABR3J9S1</accession>
<evidence type="ECO:0000313" key="4">
    <source>
        <dbReference type="Proteomes" id="UP001556367"/>
    </source>
</evidence>
<reference evidence="4" key="2">
    <citation type="submission" date="2024-06" db="EMBL/GenBank/DDBJ databases">
        <title>Multi-omics analyses provide insights into the biosynthesis of the anticancer antibiotic pleurotin in Hohenbuehelia grisea.</title>
        <authorList>
            <person name="Weaver J.A."/>
            <person name="Alberti F."/>
        </authorList>
    </citation>
    <scope>NUCLEOTIDE SEQUENCE [LARGE SCALE GENOMIC DNA]</scope>
    <source>
        <strain evidence="4">T-177</strain>
    </source>
</reference>
<feature type="compositionally biased region" description="Polar residues" evidence="1">
    <location>
        <begin position="44"/>
        <end position="56"/>
    </location>
</feature>
<dbReference type="EMBL" id="JASNQZ010000005">
    <property type="protein sequence ID" value="KAL0957673.1"/>
    <property type="molecule type" value="Genomic_DNA"/>
</dbReference>
<reference evidence="2" key="1">
    <citation type="journal article" date="2024" name="ACS Chem. Biol.">
        <title>Early Steps of the Biosynthesis of the Anticancer Antibiotic Pleurotin.</title>
        <authorList>
            <person name="Weaver J.A."/>
            <person name="Alkhder D."/>
            <person name="Prasongpholchai P."/>
            <person name="Tadesse M.D."/>
            <person name="de Los Santos E.L."/>
            <person name="Song L."/>
            <person name="Corre C."/>
            <person name="Alberti F."/>
        </authorList>
    </citation>
    <scope>NUCLEOTIDE SEQUENCE</scope>
    <source>
        <strain evidence="2">T-177</strain>
    </source>
</reference>
<comment type="caution">
    <text evidence="2">The sequence shown here is derived from an EMBL/GenBank/DDBJ whole genome shotgun (WGS) entry which is preliminary data.</text>
</comment>
<organism evidence="2 4">
    <name type="scientific">Hohenbuehelia grisea</name>
    <dbReference type="NCBI Taxonomy" id="104357"/>
    <lineage>
        <taxon>Eukaryota</taxon>
        <taxon>Fungi</taxon>
        <taxon>Dikarya</taxon>
        <taxon>Basidiomycota</taxon>
        <taxon>Agaricomycotina</taxon>
        <taxon>Agaricomycetes</taxon>
        <taxon>Agaricomycetidae</taxon>
        <taxon>Agaricales</taxon>
        <taxon>Pleurotineae</taxon>
        <taxon>Pleurotaceae</taxon>
        <taxon>Hohenbuehelia</taxon>
    </lineage>
</organism>
<proteinExistence type="predicted"/>
<feature type="region of interest" description="Disordered" evidence="1">
    <location>
        <begin position="23"/>
        <end position="56"/>
    </location>
</feature>
<gene>
    <name evidence="3" type="ORF">HGRIS_001454</name>
    <name evidence="2" type="ORF">HGRIS_006522</name>
</gene>
<keyword evidence="4" id="KW-1185">Reference proteome</keyword>